<keyword evidence="5 8" id="KW-1133">Transmembrane helix</keyword>
<keyword evidence="3" id="KW-1003">Cell membrane</keyword>
<dbReference type="GO" id="GO:0005886">
    <property type="term" value="C:plasma membrane"/>
    <property type="evidence" value="ECO:0007669"/>
    <property type="project" value="UniProtKB-SubCell"/>
</dbReference>
<dbReference type="AlphaFoldDB" id="A0A1L4D0W4"/>
<evidence type="ECO:0000256" key="1">
    <source>
        <dbReference type="ARBA" id="ARBA00004162"/>
    </source>
</evidence>
<evidence type="ECO:0000256" key="4">
    <source>
        <dbReference type="ARBA" id="ARBA00022692"/>
    </source>
</evidence>
<name>A0A1L4D0W4_9BACT</name>
<evidence type="ECO:0000256" key="2">
    <source>
        <dbReference type="ARBA" id="ARBA00005811"/>
    </source>
</evidence>
<dbReference type="Proteomes" id="UP000184731">
    <property type="component" value="Chromosome"/>
</dbReference>
<dbReference type="RefSeq" id="WP_148697589.1">
    <property type="nucleotide sequence ID" value="NZ_CP017834.1"/>
</dbReference>
<comment type="similarity">
    <text evidence="2 7">Belongs to the ExbD/TolR family.</text>
</comment>
<comment type="subcellular location">
    <subcellularLocation>
        <location evidence="1">Cell membrane</location>
        <topology evidence="1">Single-pass membrane protein</topology>
    </subcellularLocation>
    <subcellularLocation>
        <location evidence="7">Cell membrane</location>
        <topology evidence="7">Single-pass type II membrane protein</topology>
    </subcellularLocation>
</comment>
<gene>
    <name evidence="9" type="ORF">AXG55_07975</name>
</gene>
<reference evidence="9 10" key="1">
    <citation type="submission" date="2016-10" db="EMBL/GenBank/DDBJ databases">
        <title>Silvanigrella aquatica sp. nov., isolated from a freshwater lake located in the Black Forest, Germany, description of Silvanigrellaceae fam. nov., Silvanigrellales ord. nov., reclassification of the order Bdellovibrionales in the class Oligoflexia, reclassification of the families Bacteriovoracaceae and Halobacteriovoraceae in the new order Bacteriovoracales ord. nov., and reclassification of the family Pseudobacteriovoracaceae in the order Oligoflexiales.</title>
        <authorList>
            <person name="Hahn M.W."/>
            <person name="Schmidt J."/>
            <person name="Koll U."/>
            <person name="Rohde M."/>
            <person name="Verbag S."/>
            <person name="Pitt A."/>
            <person name="Nakai R."/>
            <person name="Naganuma T."/>
            <person name="Lang E."/>
        </authorList>
    </citation>
    <scope>NUCLEOTIDE SEQUENCE [LARGE SCALE GENOMIC DNA]</scope>
    <source>
        <strain evidence="9 10">MWH-Nonnen-W8red</strain>
    </source>
</reference>
<evidence type="ECO:0000256" key="7">
    <source>
        <dbReference type="RuleBase" id="RU003879"/>
    </source>
</evidence>
<dbReference type="InterPro" id="IPR003400">
    <property type="entry name" value="ExbD"/>
</dbReference>
<dbReference type="OrthoDB" id="9793581at2"/>
<accession>A0A1L4D0W4</accession>
<dbReference type="PANTHER" id="PTHR30558">
    <property type="entry name" value="EXBD MEMBRANE COMPONENT OF PMF-DRIVEN MACROMOLECULE IMPORT SYSTEM"/>
    <property type="match status" value="1"/>
</dbReference>
<keyword evidence="7" id="KW-0813">Transport</keyword>
<evidence type="ECO:0000313" key="10">
    <source>
        <dbReference type="Proteomes" id="UP000184731"/>
    </source>
</evidence>
<evidence type="ECO:0008006" key="11">
    <source>
        <dbReference type="Google" id="ProtNLM"/>
    </source>
</evidence>
<dbReference type="PANTHER" id="PTHR30558:SF7">
    <property type="entry name" value="TOL-PAL SYSTEM PROTEIN TOLR"/>
    <property type="match status" value="1"/>
</dbReference>
<dbReference type="Gene3D" id="3.30.420.270">
    <property type="match status" value="1"/>
</dbReference>
<dbReference type="GO" id="GO:0015031">
    <property type="term" value="P:protein transport"/>
    <property type="evidence" value="ECO:0007669"/>
    <property type="project" value="UniProtKB-KW"/>
</dbReference>
<evidence type="ECO:0000256" key="6">
    <source>
        <dbReference type="ARBA" id="ARBA00023136"/>
    </source>
</evidence>
<evidence type="ECO:0000256" key="8">
    <source>
        <dbReference type="SAM" id="Phobius"/>
    </source>
</evidence>
<evidence type="ECO:0000313" key="9">
    <source>
        <dbReference type="EMBL" id="APJ03845.1"/>
    </source>
</evidence>
<feature type="transmembrane region" description="Helical" evidence="8">
    <location>
        <begin position="20"/>
        <end position="40"/>
    </location>
</feature>
<keyword evidence="4 7" id="KW-0812">Transmembrane</keyword>
<protein>
    <recommendedName>
        <fullName evidence="11">Biopolymer transporter ExbD</fullName>
    </recommendedName>
</protein>
<dbReference type="Pfam" id="PF02472">
    <property type="entry name" value="ExbD"/>
    <property type="match status" value="1"/>
</dbReference>
<keyword evidence="7" id="KW-0653">Protein transport</keyword>
<dbReference type="KEGG" id="saqi:AXG55_07975"/>
<dbReference type="GO" id="GO:0022857">
    <property type="term" value="F:transmembrane transporter activity"/>
    <property type="evidence" value="ECO:0007669"/>
    <property type="project" value="InterPro"/>
</dbReference>
<keyword evidence="10" id="KW-1185">Reference proteome</keyword>
<dbReference type="STRING" id="1915309.AXG55_07975"/>
<proteinExistence type="inferred from homology"/>
<evidence type="ECO:0000256" key="3">
    <source>
        <dbReference type="ARBA" id="ARBA00022475"/>
    </source>
</evidence>
<dbReference type="EMBL" id="CP017834">
    <property type="protein sequence ID" value="APJ03845.1"/>
    <property type="molecule type" value="Genomic_DNA"/>
</dbReference>
<keyword evidence="6 8" id="KW-0472">Membrane</keyword>
<evidence type="ECO:0000256" key="5">
    <source>
        <dbReference type="ARBA" id="ARBA00022989"/>
    </source>
</evidence>
<sequence length="140" mass="15207">MAGGKMSGDDDLIVDINITPFVDVVLVLLVIFMVTAHFIVNKGMKLELPKAATAEQLENQKTFNISIDKNGDFMLDGKIINIDQLKAAAHAAIEKKLKIVAMVSADKNSSYNSVVTVMDALRSEGVSDFALQLDPAQQKK</sequence>
<organism evidence="9 10">
    <name type="scientific">Silvanigrella aquatica</name>
    <dbReference type="NCBI Taxonomy" id="1915309"/>
    <lineage>
        <taxon>Bacteria</taxon>
        <taxon>Pseudomonadati</taxon>
        <taxon>Bdellovibrionota</taxon>
        <taxon>Oligoflexia</taxon>
        <taxon>Silvanigrellales</taxon>
        <taxon>Silvanigrellaceae</taxon>
        <taxon>Silvanigrella</taxon>
    </lineage>
</organism>